<evidence type="ECO:0000313" key="2">
    <source>
        <dbReference type="Proteomes" id="UP000199310"/>
    </source>
</evidence>
<dbReference type="EMBL" id="FOJG01000001">
    <property type="protein sequence ID" value="SEW32472.1"/>
    <property type="molecule type" value="Genomic_DNA"/>
</dbReference>
<gene>
    <name evidence="1" type="ORF">SAMN04488122_1866</name>
</gene>
<proteinExistence type="predicted"/>
<name>A0A1I0QXM8_9BACT</name>
<organism evidence="1 2">
    <name type="scientific">Chitinophaga arvensicola</name>
    <dbReference type="NCBI Taxonomy" id="29529"/>
    <lineage>
        <taxon>Bacteria</taxon>
        <taxon>Pseudomonadati</taxon>
        <taxon>Bacteroidota</taxon>
        <taxon>Chitinophagia</taxon>
        <taxon>Chitinophagales</taxon>
        <taxon>Chitinophagaceae</taxon>
        <taxon>Chitinophaga</taxon>
    </lineage>
</organism>
<reference evidence="2" key="1">
    <citation type="submission" date="2016-10" db="EMBL/GenBank/DDBJ databases">
        <authorList>
            <person name="Varghese N."/>
            <person name="Submissions S."/>
        </authorList>
    </citation>
    <scope>NUCLEOTIDE SEQUENCE [LARGE SCALE GENOMIC DNA]</scope>
    <source>
        <strain evidence="2">DSM 3695</strain>
    </source>
</reference>
<dbReference type="Proteomes" id="UP000199310">
    <property type="component" value="Unassembled WGS sequence"/>
</dbReference>
<sequence>MTTTPEFAKNFGAHPVPEALQQLLKFQEATGFESYSEGFGLLHDDKSGLQHGWSDHPDFLARLYPFAQANGSGSFYALWQYDDTTDFSELPVVVFGDEGGEFVIAENITGLLQLITFDSEPMIYEEITFYKDEDDEPSEYIDAYKEWLLRQFKLEPVEDTTHIITKAQEKHQAAFDAWKQQYFG</sequence>
<evidence type="ECO:0000313" key="1">
    <source>
        <dbReference type="EMBL" id="SEW32472.1"/>
    </source>
</evidence>
<dbReference type="OrthoDB" id="9179578at2"/>
<dbReference type="RefSeq" id="WP_089893510.1">
    <property type="nucleotide sequence ID" value="NZ_FOJG01000001.1"/>
</dbReference>
<accession>A0A1I0QXM8</accession>
<protein>
    <recommendedName>
        <fullName evidence="3">SMI1 / KNR4 family (SUKH-1)</fullName>
    </recommendedName>
</protein>
<keyword evidence="2" id="KW-1185">Reference proteome</keyword>
<dbReference type="AlphaFoldDB" id="A0A1I0QXM8"/>
<evidence type="ECO:0008006" key="3">
    <source>
        <dbReference type="Google" id="ProtNLM"/>
    </source>
</evidence>